<dbReference type="HAMAP" id="MF_00653">
    <property type="entry name" value="PQQ_syn_PqqB"/>
    <property type="match status" value="1"/>
</dbReference>
<dbReference type="Proteomes" id="UP000500767">
    <property type="component" value="Chromosome"/>
</dbReference>
<dbReference type="GO" id="GO:0018189">
    <property type="term" value="P:pyrroloquinoline quinone biosynthetic process"/>
    <property type="evidence" value="ECO:0007669"/>
    <property type="project" value="UniProtKB-UniRule"/>
</dbReference>
<feature type="domain" description="Metallo-beta-lactamase" evidence="7">
    <location>
        <begin position="51"/>
        <end position="275"/>
    </location>
</feature>
<dbReference type="KEGG" id="lck:HN018_00265"/>
<dbReference type="InterPro" id="IPR011842">
    <property type="entry name" value="PQQ_synth_PqqB"/>
</dbReference>
<dbReference type="UniPathway" id="UPA00539"/>
<evidence type="ECO:0000256" key="6">
    <source>
        <dbReference type="HAMAP-Rule" id="MF_00653"/>
    </source>
</evidence>
<gene>
    <name evidence="6 8" type="primary">pqqB</name>
    <name evidence="8" type="ORF">HN018_00265</name>
</gene>
<dbReference type="AlphaFoldDB" id="A0A6M8H7A5"/>
<evidence type="ECO:0000259" key="7">
    <source>
        <dbReference type="Pfam" id="PF12706"/>
    </source>
</evidence>
<evidence type="ECO:0000256" key="2">
    <source>
        <dbReference type="ARBA" id="ARBA00008481"/>
    </source>
</evidence>
<keyword evidence="9" id="KW-1185">Reference proteome</keyword>
<protein>
    <recommendedName>
        <fullName evidence="3 6">Coenzyme PQQ synthesis protein B</fullName>
    </recommendedName>
    <alternativeName>
        <fullName evidence="6">Pyrroloquinoline quinone biosynthesis protein B</fullName>
    </alternativeName>
</protein>
<evidence type="ECO:0000256" key="1">
    <source>
        <dbReference type="ARBA" id="ARBA00004886"/>
    </source>
</evidence>
<keyword evidence="5 6" id="KW-0884">PQQ biosynthesis</keyword>
<evidence type="ECO:0000256" key="4">
    <source>
        <dbReference type="ARBA" id="ARBA00022448"/>
    </source>
</evidence>
<dbReference type="EMBL" id="CP053708">
    <property type="protein sequence ID" value="QKE88693.1"/>
    <property type="molecule type" value="Genomic_DNA"/>
</dbReference>
<dbReference type="InterPro" id="IPR001279">
    <property type="entry name" value="Metallo-B-lactamas"/>
</dbReference>
<dbReference type="SUPFAM" id="SSF56281">
    <property type="entry name" value="Metallo-hydrolase/oxidoreductase"/>
    <property type="match status" value="1"/>
</dbReference>
<evidence type="ECO:0000313" key="9">
    <source>
        <dbReference type="Proteomes" id="UP000500767"/>
    </source>
</evidence>
<name>A0A6M8H7A5_9PROT</name>
<comment type="function">
    <text evidence="6">May be involved in the transport of PQQ or its precursor to the periplasm.</text>
</comment>
<comment type="pathway">
    <text evidence="1 6">Cofactor biosynthesis; pyrroloquinoline quinone biosynthesis.</text>
</comment>
<comment type="similarity">
    <text evidence="2 6">Belongs to the PqqB family.</text>
</comment>
<dbReference type="Gene3D" id="3.60.15.10">
    <property type="entry name" value="Ribonuclease Z/Hydroxyacylglutathione hydrolase-like"/>
    <property type="match status" value="1"/>
</dbReference>
<dbReference type="Pfam" id="PF12706">
    <property type="entry name" value="Lactamase_B_2"/>
    <property type="match status" value="1"/>
</dbReference>
<dbReference type="RefSeq" id="WP_171834292.1">
    <property type="nucleotide sequence ID" value="NZ_CP053708.1"/>
</dbReference>
<evidence type="ECO:0000256" key="3">
    <source>
        <dbReference type="ARBA" id="ARBA00015084"/>
    </source>
</evidence>
<dbReference type="InterPro" id="IPR036866">
    <property type="entry name" value="RibonucZ/Hydroxyglut_hydro"/>
</dbReference>
<evidence type="ECO:0000256" key="5">
    <source>
        <dbReference type="ARBA" id="ARBA00022905"/>
    </source>
</evidence>
<evidence type="ECO:0000313" key="8">
    <source>
        <dbReference type="EMBL" id="QKE88693.1"/>
    </source>
</evidence>
<dbReference type="NCBIfam" id="TIGR02108">
    <property type="entry name" value="PQQ_syn_pqqB"/>
    <property type="match status" value="1"/>
</dbReference>
<proteinExistence type="inferred from homology"/>
<reference evidence="8 9" key="1">
    <citation type="journal article" date="2014" name="World J. Microbiol. Biotechnol.">
        <title>Biodiversity and physiological characteristics of Antarctic and Arctic lichens-associated bacteria.</title>
        <authorList>
            <person name="Lee Y.M."/>
            <person name="Kim E.H."/>
            <person name="Lee H.K."/>
            <person name="Hong S.G."/>
        </authorList>
    </citation>
    <scope>NUCLEOTIDE SEQUENCE [LARGE SCALE GENOMIC DNA]</scope>
    <source>
        <strain evidence="8 9">PAMC 26569</strain>
    </source>
</reference>
<organism evidence="8 9">
    <name type="scientific">Lichenicola cladoniae</name>
    <dbReference type="NCBI Taxonomy" id="1484109"/>
    <lineage>
        <taxon>Bacteria</taxon>
        <taxon>Pseudomonadati</taxon>
        <taxon>Pseudomonadota</taxon>
        <taxon>Alphaproteobacteria</taxon>
        <taxon>Acetobacterales</taxon>
        <taxon>Acetobacteraceae</taxon>
        <taxon>Lichenicola</taxon>
    </lineage>
</organism>
<keyword evidence="4 6" id="KW-0813">Transport</keyword>
<accession>A0A6M8H7A5</accession>
<sequence>MIEAIVLGAGAGGGFPQWNSNAPGCVRARARDPAAAACTQASIAITADRLRWFILNASPDLRIQIERTPALHPVGGLRSTPIAGVILTGGEVDTITGLLCLREGQPFRLLATAEVLSRLDQNPIFEVLSRALVPRIALTPGHKLMLMAPQDGRSGLWVTGFPVPGKVPLYAEAGSARPADALVDGETFGLEISDGVRRLVFVPGCAVMTPDLRLRLDGADCVFFDATLWQDDEMIQAGLGVKTGRRMGHMSISGAGGVFDSFRGLAIERKILIHMNNSNPVLLSDSAERRSAHDHGWDVAHDGMVVSL</sequence>